<evidence type="ECO:0000313" key="2">
    <source>
        <dbReference type="Proteomes" id="UP000294933"/>
    </source>
</evidence>
<sequence>MPIQTIDEIFVRAYHIDAERGPFASDRFCTFMGCDSLYDKRVLQELRLTEVDIKPAIDQFIAAYLRRPSLDPDATSTSKKPQFAKGLESSGETFFKKIFAFLVKQCPRLRGGHGKDLNQSMKQWCIDCGVSAPQVLRDVPDASPINYVSDFISHGAFELFGDWAFQIVNGRTHVHHM</sequence>
<keyword evidence="2" id="KW-1185">Reference proteome</keyword>
<reference evidence="1 2" key="1">
    <citation type="submission" date="2018-06" db="EMBL/GenBank/DDBJ databases">
        <title>A transcriptomic atlas of mushroom development highlights an independent origin of complex multicellularity.</title>
        <authorList>
            <consortium name="DOE Joint Genome Institute"/>
            <person name="Krizsan K."/>
            <person name="Almasi E."/>
            <person name="Merenyi Z."/>
            <person name="Sahu N."/>
            <person name="Viragh M."/>
            <person name="Koszo T."/>
            <person name="Mondo S."/>
            <person name="Kiss B."/>
            <person name="Balint B."/>
            <person name="Kues U."/>
            <person name="Barry K."/>
            <person name="Hegedus J.C."/>
            <person name="Henrissat B."/>
            <person name="Johnson J."/>
            <person name="Lipzen A."/>
            <person name="Ohm R."/>
            <person name="Nagy I."/>
            <person name="Pangilinan J."/>
            <person name="Yan J."/>
            <person name="Xiong Y."/>
            <person name="Grigoriev I.V."/>
            <person name="Hibbett D.S."/>
            <person name="Nagy L.G."/>
        </authorList>
    </citation>
    <scope>NUCLEOTIDE SEQUENCE [LARGE SCALE GENOMIC DNA]</scope>
    <source>
        <strain evidence="1 2">SZMC22713</strain>
    </source>
</reference>
<dbReference type="EMBL" id="ML170955">
    <property type="protein sequence ID" value="TDL13137.1"/>
    <property type="molecule type" value="Genomic_DNA"/>
</dbReference>
<dbReference type="AlphaFoldDB" id="A0A4Y7PCY6"/>
<gene>
    <name evidence="1" type="ORF">BD410DRAFT_810823</name>
</gene>
<evidence type="ECO:0000313" key="1">
    <source>
        <dbReference type="EMBL" id="TDL13137.1"/>
    </source>
</evidence>
<dbReference type="Proteomes" id="UP000294933">
    <property type="component" value="Unassembled WGS sequence"/>
</dbReference>
<feature type="non-terminal residue" evidence="1">
    <location>
        <position position="177"/>
    </location>
</feature>
<dbReference type="VEuPathDB" id="FungiDB:BD410DRAFT_810823"/>
<name>A0A4Y7PCY6_9AGAM</name>
<organism evidence="1 2">
    <name type="scientific">Rickenella mellea</name>
    <dbReference type="NCBI Taxonomy" id="50990"/>
    <lineage>
        <taxon>Eukaryota</taxon>
        <taxon>Fungi</taxon>
        <taxon>Dikarya</taxon>
        <taxon>Basidiomycota</taxon>
        <taxon>Agaricomycotina</taxon>
        <taxon>Agaricomycetes</taxon>
        <taxon>Hymenochaetales</taxon>
        <taxon>Rickenellaceae</taxon>
        <taxon>Rickenella</taxon>
    </lineage>
</organism>
<protein>
    <submittedName>
        <fullName evidence="1">Uncharacterized protein</fullName>
    </submittedName>
</protein>
<proteinExistence type="predicted"/>
<accession>A0A4Y7PCY6</accession>